<comment type="subunit">
    <text evidence="7">The glycine cleavage system is composed of four proteins: P, T, L and H.</text>
</comment>
<dbReference type="InterPro" id="IPR013977">
    <property type="entry name" value="GcvT_C"/>
</dbReference>
<dbReference type="Gene3D" id="3.30.70.1400">
    <property type="entry name" value="Aminomethyltransferase beta-barrel domains"/>
    <property type="match status" value="1"/>
</dbReference>
<comment type="similarity">
    <text evidence="1 7">Belongs to the GcvT family.</text>
</comment>
<dbReference type="FunFam" id="3.30.70.1400:FF:000001">
    <property type="entry name" value="Aminomethyltransferase"/>
    <property type="match status" value="1"/>
</dbReference>
<dbReference type="OrthoDB" id="9774591at2"/>
<dbReference type="PANTHER" id="PTHR43757">
    <property type="entry name" value="AMINOMETHYLTRANSFERASE"/>
    <property type="match status" value="1"/>
</dbReference>
<organism evidence="11 12">
    <name type="scientific">Clostridium frigidicarnis</name>
    <dbReference type="NCBI Taxonomy" id="84698"/>
    <lineage>
        <taxon>Bacteria</taxon>
        <taxon>Bacillati</taxon>
        <taxon>Bacillota</taxon>
        <taxon>Clostridia</taxon>
        <taxon>Eubacteriales</taxon>
        <taxon>Clostridiaceae</taxon>
        <taxon>Clostridium</taxon>
    </lineage>
</organism>
<dbReference type="InterPro" id="IPR028896">
    <property type="entry name" value="GcvT/YgfZ/DmdA"/>
</dbReference>
<dbReference type="SUPFAM" id="SSF103025">
    <property type="entry name" value="Folate-binding domain"/>
    <property type="match status" value="1"/>
</dbReference>
<evidence type="ECO:0000256" key="7">
    <source>
        <dbReference type="HAMAP-Rule" id="MF_00259"/>
    </source>
</evidence>
<dbReference type="InterPro" id="IPR027266">
    <property type="entry name" value="TrmE/GcvT-like"/>
</dbReference>
<dbReference type="InterPro" id="IPR006223">
    <property type="entry name" value="GcvT"/>
</dbReference>
<dbReference type="PIRSF" id="PIRSF006487">
    <property type="entry name" value="GcvT"/>
    <property type="match status" value="1"/>
</dbReference>
<dbReference type="AlphaFoldDB" id="A0A1I0W790"/>
<dbReference type="Gene3D" id="3.30.1360.120">
    <property type="entry name" value="Probable tRNA modification gtpase trme, domain 1"/>
    <property type="match status" value="1"/>
</dbReference>
<dbReference type="GO" id="GO:0005829">
    <property type="term" value="C:cytosol"/>
    <property type="evidence" value="ECO:0007669"/>
    <property type="project" value="TreeGrafter"/>
</dbReference>
<accession>A0A1I0W790</accession>
<sequence length="369" mass="41774">MDAIKSTPLRGEYEKYGAKVIDFAGYELPIQFKGILEEHKAVREKAGLFDVSHMGEITIKGRDAEEFVDHLLTNDIKSLKENDVVYTFMCNYKGGVVDDLLVYKYSKEYYYLVVNASNKDKDFKWMVSNKKNYDIDIKDISETVAQLAIQGPNAEEILQKLTSTDLSEIKFFKFKDGVEIKGKKALVSRTGYTGEDGFEIYLDPKDAAYVWEEILEGGKELGAEPIGLGARDTLRFEATLPLYGNEMDEEVTPLEMTFGFFVKIDKGDFIGRDVLVKQKAEGVTRKLVGFELLDKNIPRHGYPVVKDGVEIGHVTTGYKSPTLGKTIGLALVDAKYASMDTEFNVKIRNKEYKAIVINKRFYQKKTKSK</sequence>
<dbReference type="GO" id="GO:0008168">
    <property type="term" value="F:methyltransferase activity"/>
    <property type="evidence" value="ECO:0007669"/>
    <property type="project" value="UniProtKB-KW"/>
</dbReference>
<keyword evidence="3 7" id="KW-0032">Aminotransferase</keyword>
<comment type="catalytic activity">
    <reaction evidence="6 7">
        <text>N(6)-[(R)-S(8)-aminomethyldihydrolipoyl]-L-lysyl-[protein] + (6S)-5,6,7,8-tetrahydrofolate = N(6)-[(R)-dihydrolipoyl]-L-lysyl-[protein] + (6R)-5,10-methylene-5,6,7,8-tetrahydrofolate + NH4(+)</text>
        <dbReference type="Rhea" id="RHEA:16945"/>
        <dbReference type="Rhea" id="RHEA-COMP:10475"/>
        <dbReference type="Rhea" id="RHEA-COMP:10492"/>
        <dbReference type="ChEBI" id="CHEBI:15636"/>
        <dbReference type="ChEBI" id="CHEBI:28938"/>
        <dbReference type="ChEBI" id="CHEBI:57453"/>
        <dbReference type="ChEBI" id="CHEBI:83100"/>
        <dbReference type="ChEBI" id="CHEBI:83143"/>
        <dbReference type="EC" id="2.1.2.10"/>
    </reaction>
</comment>
<evidence type="ECO:0000256" key="2">
    <source>
        <dbReference type="ARBA" id="ARBA00012616"/>
    </source>
</evidence>
<dbReference type="GO" id="GO:0005960">
    <property type="term" value="C:glycine cleavage complex"/>
    <property type="evidence" value="ECO:0007669"/>
    <property type="project" value="InterPro"/>
</dbReference>
<evidence type="ECO:0000256" key="6">
    <source>
        <dbReference type="ARBA" id="ARBA00047665"/>
    </source>
</evidence>
<reference evidence="11 12" key="1">
    <citation type="submission" date="2016-10" db="EMBL/GenBank/DDBJ databases">
        <authorList>
            <person name="de Groot N.N."/>
        </authorList>
    </citation>
    <scope>NUCLEOTIDE SEQUENCE [LARGE SCALE GENOMIC DNA]</scope>
    <source>
        <strain evidence="11 12">DSM 12271</strain>
    </source>
</reference>
<evidence type="ECO:0000256" key="1">
    <source>
        <dbReference type="ARBA" id="ARBA00008609"/>
    </source>
</evidence>
<keyword evidence="11" id="KW-0489">Methyltransferase</keyword>
<evidence type="ECO:0000313" key="12">
    <source>
        <dbReference type="Proteomes" id="UP000198619"/>
    </source>
</evidence>
<dbReference type="InterPro" id="IPR022903">
    <property type="entry name" value="GcvT_bac"/>
</dbReference>
<dbReference type="SUPFAM" id="SSF101790">
    <property type="entry name" value="Aminomethyltransferase beta-barrel domain"/>
    <property type="match status" value="1"/>
</dbReference>
<dbReference type="STRING" id="84698.SAMN04488528_1004100"/>
<evidence type="ECO:0000256" key="5">
    <source>
        <dbReference type="ARBA" id="ARBA00031395"/>
    </source>
</evidence>
<dbReference type="GO" id="GO:0032259">
    <property type="term" value="P:methylation"/>
    <property type="evidence" value="ECO:0007669"/>
    <property type="project" value="UniProtKB-KW"/>
</dbReference>
<dbReference type="FunFam" id="2.40.30.110:FF:000003">
    <property type="entry name" value="Aminomethyltransferase"/>
    <property type="match status" value="1"/>
</dbReference>
<dbReference type="NCBIfam" id="NF001567">
    <property type="entry name" value="PRK00389.1"/>
    <property type="match status" value="1"/>
</dbReference>
<keyword evidence="4 7" id="KW-0808">Transferase</keyword>
<dbReference type="HAMAP" id="MF_00259">
    <property type="entry name" value="GcvT"/>
    <property type="match status" value="1"/>
</dbReference>
<evidence type="ECO:0000256" key="4">
    <source>
        <dbReference type="ARBA" id="ARBA00022679"/>
    </source>
</evidence>
<dbReference type="Gene3D" id="2.40.30.110">
    <property type="entry name" value="Aminomethyltransferase beta-barrel domains"/>
    <property type="match status" value="1"/>
</dbReference>
<dbReference type="InterPro" id="IPR029043">
    <property type="entry name" value="GcvT/YgfZ_C"/>
</dbReference>
<evidence type="ECO:0000259" key="10">
    <source>
        <dbReference type="Pfam" id="PF08669"/>
    </source>
</evidence>
<evidence type="ECO:0000256" key="3">
    <source>
        <dbReference type="ARBA" id="ARBA00022576"/>
    </source>
</evidence>
<dbReference type="RefSeq" id="WP_090038923.1">
    <property type="nucleotide sequence ID" value="NZ_FOKI01000004.1"/>
</dbReference>
<evidence type="ECO:0000256" key="8">
    <source>
        <dbReference type="PIRSR" id="PIRSR006487-1"/>
    </source>
</evidence>
<dbReference type="GO" id="GO:0019464">
    <property type="term" value="P:glycine decarboxylation via glycine cleavage system"/>
    <property type="evidence" value="ECO:0007669"/>
    <property type="project" value="UniProtKB-UniRule"/>
</dbReference>
<dbReference type="EC" id="2.1.2.10" evidence="2 7"/>
<feature type="domain" description="Aminomethyltransferase C-terminal" evidence="10">
    <location>
        <begin position="285"/>
        <end position="362"/>
    </location>
</feature>
<dbReference type="Gene3D" id="4.10.1250.10">
    <property type="entry name" value="Aminomethyltransferase fragment"/>
    <property type="match status" value="1"/>
</dbReference>
<dbReference type="Pfam" id="PF08669">
    <property type="entry name" value="GCV_T_C"/>
    <property type="match status" value="1"/>
</dbReference>
<gene>
    <name evidence="7" type="primary">gcvT</name>
    <name evidence="11" type="ORF">SAMN04488528_1004100</name>
</gene>
<proteinExistence type="inferred from homology"/>
<dbReference type="EMBL" id="FOKI01000004">
    <property type="protein sequence ID" value="SFA84441.1"/>
    <property type="molecule type" value="Genomic_DNA"/>
</dbReference>
<dbReference type="Proteomes" id="UP000198619">
    <property type="component" value="Unassembled WGS sequence"/>
</dbReference>
<keyword evidence="12" id="KW-1185">Reference proteome</keyword>
<feature type="domain" description="GCVT N-terminal" evidence="9">
    <location>
        <begin position="13"/>
        <end position="266"/>
    </location>
</feature>
<evidence type="ECO:0000259" key="9">
    <source>
        <dbReference type="Pfam" id="PF01571"/>
    </source>
</evidence>
<dbReference type="GO" id="GO:0008483">
    <property type="term" value="F:transaminase activity"/>
    <property type="evidence" value="ECO:0007669"/>
    <property type="project" value="UniProtKB-KW"/>
</dbReference>
<comment type="function">
    <text evidence="7">The glycine cleavage system catalyzes the degradation of glycine.</text>
</comment>
<dbReference type="InterPro" id="IPR006222">
    <property type="entry name" value="GCVT_N"/>
</dbReference>
<feature type="binding site" evidence="8">
    <location>
        <position position="199"/>
    </location>
    <ligand>
        <name>substrate</name>
    </ligand>
</feature>
<dbReference type="Pfam" id="PF01571">
    <property type="entry name" value="GCV_T"/>
    <property type="match status" value="1"/>
</dbReference>
<dbReference type="PANTHER" id="PTHR43757:SF2">
    <property type="entry name" value="AMINOMETHYLTRANSFERASE, MITOCHONDRIAL"/>
    <property type="match status" value="1"/>
</dbReference>
<dbReference type="GO" id="GO:0004047">
    <property type="term" value="F:aminomethyltransferase activity"/>
    <property type="evidence" value="ECO:0007669"/>
    <property type="project" value="UniProtKB-UniRule"/>
</dbReference>
<protein>
    <recommendedName>
        <fullName evidence="2 7">Aminomethyltransferase</fullName>
        <ecNumber evidence="2 7">2.1.2.10</ecNumber>
    </recommendedName>
    <alternativeName>
        <fullName evidence="5 7">Glycine cleavage system T protein</fullName>
    </alternativeName>
</protein>
<name>A0A1I0W790_9CLOT</name>
<evidence type="ECO:0000313" key="11">
    <source>
        <dbReference type="EMBL" id="SFA84441.1"/>
    </source>
</evidence>
<dbReference type="NCBIfam" id="TIGR00528">
    <property type="entry name" value="gcvT"/>
    <property type="match status" value="1"/>
</dbReference>